<evidence type="ECO:0000313" key="3">
    <source>
        <dbReference type="Proteomes" id="UP000603940"/>
    </source>
</evidence>
<dbReference type="Proteomes" id="UP000603940">
    <property type="component" value="Unassembled WGS sequence"/>
</dbReference>
<organism evidence="2 3">
    <name type="scientific">Pseudoroseomonas ludipueritiae</name>
    <dbReference type="NCBI Taxonomy" id="198093"/>
    <lineage>
        <taxon>Bacteria</taxon>
        <taxon>Pseudomonadati</taxon>
        <taxon>Pseudomonadota</taxon>
        <taxon>Alphaproteobacteria</taxon>
        <taxon>Acetobacterales</taxon>
        <taxon>Acetobacteraceae</taxon>
        <taxon>Pseudoroseomonas</taxon>
    </lineage>
</organism>
<name>A0ABR7R265_9PROT</name>
<feature type="region of interest" description="Disordered" evidence="1">
    <location>
        <begin position="1"/>
        <end position="24"/>
    </location>
</feature>
<evidence type="ECO:0000313" key="2">
    <source>
        <dbReference type="EMBL" id="MBC9175787.1"/>
    </source>
</evidence>
<accession>A0ABR7R265</accession>
<protein>
    <submittedName>
        <fullName evidence="2">Uncharacterized protein</fullName>
    </submittedName>
</protein>
<sequence length="100" mass="11544">MKQHLRRWMAAEERKRDRRKQALPHSQLPAAFAEAVLQLSTGHDLMDAAGRRIRIHASSRIIPQKEADLFPEDFAHVFHPRPEAFLALFLAMDLARRLPA</sequence>
<evidence type="ECO:0000256" key="1">
    <source>
        <dbReference type="SAM" id="MobiDB-lite"/>
    </source>
</evidence>
<dbReference type="RefSeq" id="WP_187776954.1">
    <property type="nucleotide sequence ID" value="NZ_JACTUZ010000004.1"/>
</dbReference>
<proteinExistence type="predicted"/>
<comment type="caution">
    <text evidence="2">The sequence shown here is derived from an EMBL/GenBank/DDBJ whole genome shotgun (WGS) entry which is preliminary data.</text>
</comment>
<gene>
    <name evidence="2" type="ORF">IBL25_02355</name>
</gene>
<reference evidence="2 3" key="1">
    <citation type="journal article" date="2009" name="Int. J. Syst. Evol. Microbiol.">
        <title>Transfer of Teichococcus ludipueritiae and Muricoccus roseus to the genus Roseomonas, as Roseomonas ludipueritiae comb. nov. and Roseomonas rosea comb. nov., respectively, and emended description of the genus Roseomonas.</title>
        <authorList>
            <person name="Sanchez-Porro C."/>
            <person name="Gallego V."/>
            <person name="Busse H.J."/>
            <person name="Kampfer P."/>
            <person name="Ventosa A."/>
        </authorList>
    </citation>
    <scope>NUCLEOTIDE SEQUENCE [LARGE SCALE GENOMIC DNA]</scope>
    <source>
        <strain evidence="2 3">DSM 14915</strain>
    </source>
</reference>
<dbReference type="EMBL" id="JACTUZ010000004">
    <property type="protein sequence ID" value="MBC9175787.1"/>
    <property type="molecule type" value="Genomic_DNA"/>
</dbReference>
<keyword evidence="3" id="KW-1185">Reference proteome</keyword>